<dbReference type="Gene3D" id="3.30.160.390">
    <property type="entry name" value="Integrase, DNA-binding domain"/>
    <property type="match status" value="1"/>
</dbReference>
<evidence type="ECO:0000313" key="7">
    <source>
        <dbReference type="Proteomes" id="UP000522333"/>
    </source>
</evidence>
<gene>
    <name evidence="6" type="ORF">HF854_12480</name>
</gene>
<dbReference type="Proteomes" id="UP000522333">
    <property type="component" value="Unassembled WGS sequence"/>
</dbReference>
<dbReference type="InterPro" id="IPR044068">
    <property type="entry name" value="CB"/>
</dbReference>
<dbReference type="InterPro" id="IPR053876">
    <property type="entry name" value="Phage_int_M"/>
</dbReference>
<comment type="similarity">
    <text evidence="1">Belongs to the 'phage' integrase family.</text>
</comment>
<evidence type="ECO:0000313" key="6">
    <source>
        <dbReference type="EMBL" id="NME53289.1"/>
    </source>
</evidence>
<dbReference type="GO" id="GO:0015074">
    <property type="term" value="P:DNA integration"/>
    <property type="evidence" value="ECO:0007669"/>
    <property type="project" value="UniProtKB-KW"/>
</dbReference>
<protein>
    <submittedName>
        <fullName evidence="6">Integrase arm-type DNA-binding domain-containing protein</fullName>
    </submittedName>
</protein>
<dbReference type="Pfam" id="PF22022">
    <property type="entry name" value="Phage_int_M"/>
    <property type="match status" value="1"/>
</dbReference>
<dbReference type="Pfam" id="PF13356">
    <property type="entry name" value="Arm-DNA-bind_3"/>
    <property type="match status" value="1"/>
</dbReference>
<organism evidence="6 7">
    <name type="scientific">Desulfovibrio piger</name>
    <dbReference type="NCBI Taxonomy" id="901"/>
    <lineage>
        <taxon>Bacteria</taxon>
        <taxon>Pseudomonadati</taxon>
        <taxon>Thermodesulfobacteriota</taxon>
        <taxon>Desulfovibrionia</taxon>
        <taxon>Desulfovibrionales</taxon>
        <taxon>Desulfovibrionaceae</taxon>
        <taxon>Desulfovibrio</taxon>
    </lineage>
</organism>
<dbReference type="SUPFAM" id="SSF56349">
    <property type="entry name" value="DNA breaking-rejoining enzymes"/>
    <property type="match status" value="1"/>
</dbReference>
<name>A0A848CK76_9BACT</name>
<evidence type="ECO:0000256" key="1">
    <source>
        <dbReference type="ARBA" id="ARBA00008857"/>
    </source>
</evidence>
<dbReference type="InterPro" id="IPR011010">
    <property type="entry name" value="DNA_brk_join_enz"/>
</dbReference>
<dbReference type="PANTHER" id="PTHR30629:SF2">
    <property type="entry name" value="PROPHAGE INTEGRASE INTS-RELATED"/>
    <property type="match status" value="1"/>
</dbReference>
<keyword evidence="2" id="KW-0229">DNA integration</keyword>
<sequence>MLWKEGNTQKQFTIGPYPTISLKEAREKRDAVNGLLVQGLDPNEQYRSEQEQQDEETNLTFRVVAQEWYEKRTVTQTESTRRLKMQRLERHVFPSFGNIPIKQLTPRDIILALHAIESQGRREMARRVGQIVGQICRYARVVGYLEYDLSSGITEALEPKGPVQHRATITDPKKIG</sequence>
<dbReference type="InterPro" id="IPR050808">
    <property type="entry name" value="Phage_Integrase"/>
</dbReference>
<reference evidence="6 7" key="1">
    <citation type="submission" date="2020-04" db="EMBL/GenBank/DDBJ databases">
        <authorList>
            <person name="Hitch T.C.A."/>
            <person name="Wylensek D."/>
            <person name="Clavel T."/>
        </authorList>
    </citation>
    <scope>NUCLEOTIDE SEQUENCE [LARGE SCALE GENOMIC DNA]</scope>
    <source>
        <strain evidence="6 7">PG-251-APC-1</strain>
    </source>
</reference>
<dbReference type="GO" id="GO:0003677">
    <property type="term" value="F:DNA binding"/>
    <property type="evidence" value="ECO:0007669"/>
    <property type="project" value="UniProtKB-UniRule"/>
</dbReference>
<dbReference type="PROSITE" id="PS51900">
    <property type="entry name" value="CB"/>
    <property type="match status" value="1"/>
</dbReference>
<feature type="domain" description="Core-binding (CB)" evidence="5">
    <location>
        <begin position="59"/>
        <end position="140"/>
    </location>
</feature>
<dbReference type="AlphaFoldDB" id="A0A848CK76"/>
<dbReference type="Gene3D" id="1.10.150.130">
    <property type="match status" value="1"/>
</dbReference>
<dbReference type="PANTHER" id="PTHR30629">
    <property type="entry name" value="PROPHAGE INTEGRASE"/>
    <property type="match status" value="1"/>
</dbReference>
<proteinExistence type="inferred from homology"/>
<evidence type="ECO:0000256" key="3">
    <source>
        <dbReference type="ARBA" id="ARBA00023125"/>
    </source>
</evidence>
<dbReference type="EMBL" id="JABAFY010000132">
    <property type="protein sequence ID" value="NME53289.1"/>
    <property type="molecule type" value="Genomic_DNA"/>
</dbReference>
<evidence type="ECO:0000256" key="2">
    <source>
        <dbReference type="ARBA" id="ARBA00022908"/>
    </source>
</evidence>
<dbReference type="InterPro" id="IPR010998">
    <property type="entry name" value="Integrase_recombinase_N"/>
</dbReference>
<keyword evidence="3 4" id="KW-0238">DNA-binding</keyword>
<feature type="non-terminal residue" evidence="6">
    <location>
        <position position="1"/>
    </location>
</feature>
<comment type="caution">
    <text evidence="6">The sequence shown here is derived from an EMBL/GenBank/DDBJ whole genome shotgun (WGS) entry which is preliminary data.</text>
</comment>
<feature type="non-terminal residue" evidence="6">
    <location>
        <position position="176"/>
    </location>
</feature>
<dbReference type="InterPro" id="IPR038488">
    <property type="entry name" value="Integrase_DNA-bd_sf"/>
</dbReference>
<dbReference type="InterPro" id="IPR025166">
    <property type="entry name" value="Integrase_DNA_bind_dom"/>
</dbReference>
<accession>A0A848CK76</accession>
<evidence type="ECO:0000259" key="5">
    <source>
        <dbReference type="PROSITE" id="PS51900"/>
    </source>
</evidence>
<evidence type="ECO:0000256" key="4">
    <source>
        <dbReference type="PROSITE-ProRule" id="PRU01248"/>
    </source>
</evidence>
<dbReference type="RefSeq" id="WP_168936565.1">
    <property type="nucleotide sequence ID" value="NZ_JABAFY010000132.1"/>
</dbReference>